<feature type="compositionally biased region" description="Low complexity" evidence="1">
    <location>
        <begin position="24"/>
        <end position="40"/>
    </location>
</feature>
<protein>
    <submittedName>
        <fullName evidence="2">Uncharacterized protein</fullName>
    </submittedName>
</protein>
<evidence type="ECO:0000313" key="2">
    <source>
        <dbReference type="EMBL" id="KAG2299131.1"/>
    </source>
</evidence>
<evidence type="ECO:0000256" key="1">
    <source>
        <dbReference type="SAM" id="MobiDB-lite"/>
    </source>
</evidence>
<proteinExistence type="predicted"/>
<comment type="caution">
    <text evidence="2">The sequence shown here is derived from an EMBL/GenBank/DDBJ whole genome shotgun (WGS) entry which is preliminary data.</text>
</comment>
<feature type="compositionally biased region" description="Low complexity" evidence="1">
    <location>
        <begin position="48"/>
        <end position="58"/>
    </location>
</feature>
<dbReference type="EMBL" id="JAAMPC010000008">
    <property type="protein sequence ID" value="KAG2299131.1"/>
    <property type="molecule type" value="Genomic_DNA"/>
</dbReference>
<gene>
    <name evidence="2" type="ORF">Bca52824_035603</name>
</gene>
<dbReference type="AlphaFoldDB" id="A0A8X7V2W7"/>
<evidence type="ECO:0000313" key="3">
    <source>
        <dbReference type="Proteomes" id="UP000886595"/>
    </source>
</evidence>
<organism evidence="2 3">
    <name type="scientific">Brassica carinata</name>
    <name type="common">Ethiopian mustard</name>
    <name type="synonym">Abyssinian cabbage</name>
    <dbReference type="NCBI Taxonomy" id="52824"/>
    <lineage>
        <taxon>Eukaryota</taxon>
        <taxon>Viridiplantae</taxon>
        <taxon>Streptophyta</taxon>
        <taxon>Embryophyta</taxon>
        <taxon>Tracheophyta</taxon>
        <taxon>Spermatophyta</taxon>
        <taxon>Magnoliopsida</taxon>
        <taxon>eudicotyledons</taxon>
        <taxon>Gunneridae</taxon>
        <taxon>Pentapetalae</taxon>
        <taxon>rosids</taxon>
        <taxon>malvids</taxon>
        <taxon>Brassicales</taxon>
        <taxon>Brassicaceae</taxon>
        <taxon>Brassiceae</taxon>
        <taxon>Brassica</taxon>
    </lineage>
</organism>
<sequence length="141" mass="15381">MAGGRNSRLRNLVARNSYANSVLSQSDPSASTSRTSSSRDNVPESQTPAAAPYVPPQAYDPDAYYPQSLIMMTLLHTILSRRLYAMTRPEALAWTREKRGRANPRGKTTDSESLVVSTCWCSGGEEDPSSCRYGDSSSVKA</sequence>
<dbReference type="Proteomes" id="UP000886595">
    <property type="component" value="Unassembled WGS sequence"/>
</dbReference>
<reference evidence="2 3" key="1">
    <citation type="submission" date="2020-02" db="EMBL/GenBank/DDBJ databases">
        <authorList>
            <person name="Ma Q."/>
            <person name="Huang Y."/>
            <person name="Song X."/>
            <person name="Pei D."/>
        </authorList>
    </citation>
    <scope>NUCLEOTIDE SEQUENCE [LARGE SCALE GENOMIC DNA]</scope>
    <source>
        <strain evidence="2">Sxm20200214</strain>
        <tissue evidence="2">Leaf</tissue>
    </source>
</reference>
<feature type="region of interest" description="Disordered" evidence="1">
    <location>
        <begin position="16"/>
        <end position="58"/>
    </location>
</feature>
<accession>A0A8X7V2W7</accession>
<name>A0A8X7V2W7_BRACI</name>
<keyword evidence="3" id="KW-1185">Reference proteome</keyword>